<dbReference type="RefSeq" id="WP_146166481.1">
    <property type="nucleotide sequence ID" value="NZ_CP160205.1"/>
</dbReference>
<dbReference type="Proteomes" id="UP000244168">
    <property type="component" value="Unassembled WGS sequence"/>
</dbReference>
<organism evidence="2 3">
    <name type="scientific">Mucilaginibacter yixingensis</name>
    <dbReference type="NCBI Taxonomy" id="1295612"/>
    <lineage>
        <taxon>Bacteria</taxon>
        <taxon>Pseudomonadati</taxon>
        <taxon>Bacteroidota</taxon>
        <taxon>Sphingobacteriia</taxon>
        <taxon>Sphingobacteriales</taxon>
        <taxon>Sphingobacteriaceae</taxon>
        <taxon>Mucilaginibacter</taxon>
    </lineage>
</organism>
<keyword evidence="1" id="KW-0472">Membrane</keyword>
<feature type="transmembrane region" description="Helical" evidence="1">
    <location>
        <begin position="156"/>
        <end position="189"/>
    </location>
</feature>
<proteinExistence type="predicted"/>
<sequence length="390" mass="44713">MTFFSDRLSFRSYIPILFYLLMLLGVSIVSYKKPSYNWDMLAYAAVVLQYNHQEKDVHQQVYQLAAQQLPANTYNTLAGGSNLLRKRWASDAGAFRQVLPFYVVKPLYTIMVYSLFKLGFPVYKATVIPSILAYLLTGILLLVWMSRHLKIVPATLICATIMLLPPILEAATLSTPDFLAGMLLFYAIYFLTEVESINGFFLLSLLSVMSRIDFILPLMVLLISHTLVIKSLSIRKTIFLMSVAVITYLLISYNAHSYGWNILYFPSFINTLNLHHNVQSVFTIKDYWEILKAQIMTGLYHSHCAWLLLISILTLLQSNKLELKSSKHVLILGSLLVALAVRFLLQPVIADRFYIGYYMVFLCLFIIKLFSRLTDEARMKIATKQNDFVK</sequence>
<evidence type="ECO:0000313" key="3">
    <source>
        <dbReference type="Proteomes" id="UP000244168"/>
    </source>
</evidence>
<feature type="transmembrane region" description="Helical" evidence="1">
    <location>
        <begin position="12"/>
        <end position="31"/>
    </location>
</feature>
<dbReference type="EMBL" id="QAOQ01000002">
    <property type="protein sequence ID" value="PTQ99403.1"/>
    <property type="molecule type" value="Genomic_DNA"/>
</dbReference>
<keyword evidence="1" id="KW-0812">Transmembrane</keyword>
<feature type="transmembrane region" description="Helical" evidence="1">
    <location>
        <begin position="237"/>
        <end position="255"/>
    </location>
</feature>
<evidence type="ECO:0008006" key="4">
    <source>
        <dbReference type="Google" id="ProtNLM"/>
    </source>
</evidence>
<feature type="transmembrane region" description="Helical" evidence="1">
    <location>
        <begin position="328"/>
        <end position="349"/>
    </location>
</feature>
<dbReference type="OrthoDB" id="1244758at2"/>
<feature type="transmembrane region" description="Helical" evidence="1">
    <location>
        <begin position="355"/>
        <end position="371"/>
    </location>
</feature>
<comment type="caution">
    <text evidence="2">The sequence shown here is derived from an EMBL/GenBank/DDBJ whole genome shotgun (WGS) entry which is preliminary data.</text>
</comment>
<feature type="transmembrane region" description="Helical" evidence="1">
    <location>
        <begin position="298"/>
        <end position="316"/>
    </location>
</feature>
<evidence type="ECO:0000256" key="1">
    <source>
        <dbReference type="SAM" id="Phobius"/>
    </source>
</evidence>
<dbReference type="AlphaFoldDB" id="A0A2T5JCB2"/>
<reference evidence="2 3" key="1">
    <citation type="submission" date="2018-04" db="EMBL/GenBank/DDBJ databases">
        <title>Genomic Encyclopedia of Archaeal and Bacterial Type Strains, Phase II (KMG-II): from individual species to whole genera.</title>
        <authorList>
            <person name="Goeker M."/>
        </authorList>
    </citation>
    <scope>NUCLEOTIDE SEQUENCE [LARGE SCALE GENOMIC DNA]</scope>
    <source>
        <strain evidence="2 3">DSM 26809</strain>
    </source>
</reference>
<gene>
    <name evidence="2" type="ORF">C8P68_102224</name>
</gene>
<keyword evidence="1" id="KW-1133">Transmembrane helix</keyword>
<protein>
    <recommendedName>
        <fullName evidence="4">Dolichyl-phosphate-mannose-protein mannosyltransferase</fullName>
    </recommendedName>
</protein>
<name>A0A2T5JCB2_9SPHI</name>
<keyword evidence="3" id="KW-1185">Reference proteome</keyword>
<evidence type="ECO:0000313" key="2">
    <source>
        <dbReference type="EMBL" id="PTQ99403.1"/>
    </source>
</evidence>
<feature type="transmembrane region" description="Helical" evidence="1">
    <location>
        <begin position="94"/>
        <end position="116"/>
    </location>
</feature>
<accession>A0A2T5JCB2</accession>
<feature type="transmembrane region" description="Helical" evidence="1">
    <location>
        <begin position="122"/>
        <end position="144"/>
    </location>
</feature>